<dbReference type="Pfam" id="PF01759">
    <property type="entry name" value="NTR"/>
    <property type="match status" value="1"/>
</dbReference>
<evidence type="ECO:0000256" key="1">
    <source>
        <dbReference type="ARBA" id="ARBA00004613"/>
    </source>
</evidence>
<organism evidence="9 10">
    <name type="scientific">Petromyzon marinus</name>
    <name type="common">Sea lamprey</name>
    <dbReference type="NCBI Taxonomy" id="7757"/>
    <lineage>
        <taxon>Eukaryota</taxon>
        <taxon>Metazoa</taxon>
        <taxon>Chordata</taxon>
        <taxon>Craniata</taxon>
        <taxon>Vertebrata</taxon>
        <taxon>Cyclostomata</taxon>
        <taxon>Hyperoartia</taxon>
        <taxon>Petromyzontiformes</taxon>
        <taxon>Petromyzontidae</taxon>
        <taxon>Petromyzon</taxon>
    </lineage>
</organism>
<gene>
    <name evidence="10" type="primary">LOC116957880</name>
</gene>
<keyword evidence="3" id="KW-0677">Repeat</keyword>
<proteinExistence type="predicted"/>
<dbReference type="AlphaFoldDB" id="A0AAJ7UJZ2"/>
<dbReference type="FunFam" id="2.60.120.290:FF:000013">
    <property type="entry name" value="Membrane frizzled-related protein"/>
    <property type="match status" value="1"/>
</dbReference>
<sequence length="427" mass="45993">MESRVLMMMVVLIMMMIVVPHVQAQVAGPNFACGGHLSGESGFFGSPGFPQKYLADQDCEWRITVPKDRVVFLSFRFFDLESDPHCRYDHLSVFSGVGGGSEGDSPQLLGRFCGSFRPGALVSTSHELLARFHSDGSGQQGGFVAAYTAGQPHQAAEGYCGGLLEKEVGSFKTPNWPQSKYPVGITCSWHIKAPSTKVIELSFRKFSLERDTFCRYDYVSILHGDGGGTNSSATKFCGDTVPEPVTSPGRELFVHFVSDRSVPADGFMAEYRFLNVGGRKGDGGPQATKAPAHIPAATAAPTPEPCKVPCKRQGNLETNYCSSKFAMAAKVTSAGRRRGGSSLEFDISVLASFRAQGLAVEQAGRVATARLLVACSRCPKIKTGHSYILMGHVDAEGRAVVLPSSFVVNYKPTLRSALSNIKNRNPC</sequence>
<feature type="chain" id="PRO_5042587263" evidence="6">
    <location>
        <begin position="25"/>
        <end position="427"/>
    </location>
</feature>
<evidence type="ECO:0000256" key="5">
    <source>
        <dbReference type="PROSITE-ProRule" id="PRU00059"/>
    </source>
</evidence>
<dbReference type="PROSITE" id="PS50189">
    <property type="entry name" value="NTR"/>
    <property type="match status" value="1"/>
</dbReference>
<comment type="caution">
    <text evidence="5">Lacks conserved residue(s) required for the propagation of feature annotation.</text>
</comment>
<evidence type="ECO:0000259" key="7">
    <source>
        <dbReference type="PROSITE" id="PS01180"/>
    </source>
</evidence>
<dbReference type="SUPFAM" id="SSF49854">
    <property type="entry name" value="Spermadhesin, CUB domain"/>
    <property type="match status" value="2"/>
</dbReference>
<dbReference type="FunFam" id="2.60.120.290:FF:000005">
    <property type="entry name" value="Procollagen C-endopeptidase enhancer 1"/>
    <property type="match status" value="1"/>
</dbReference>
<dbReference type="KEGG" id="pmrn:116957880"/>
<dbReference type="Gene3D" id="2.40.50.120">
    <property type="match status" value="1"/>
</dbReference>
<dbReference type="InterPro" id="IPR035914">
    <property type="entry name" value="Sperma_CUB_dom_sf"/>
</dbReference>
<dbReference type="PANTHER" id="PTHR24251">
    <property type="entry name" value="OVOCHYMASE-RELATED"/>
    <property type="match status" value="1"/>
</dbReference>
<feature type="domain" description="CUB" evidence="7">
    <location>
        <begin position="33"/>
        <end position="150"/>
    </location>
</feature>
<evidence type="ECO:0000256" key="2">
    <source>
        <dbReference type="ARBA" id="ARBA00022525"/>
    </source>
</evidence>
<dbReference type="RefSeq" id="XP_032836207.1">
    <property type="nucleotide sequence ID" value="XM_032980316.1"/>
</dbReference>
<evidence type="ECO:0000256" key="3">
    <source>
        <dbReference type="ARBA" id="ARBA00022737"/>
    </source>
</evidence>
<evidence type="ECO:0000313" key="9">
    <source>
        <dbReference type="Proteomes" id="UP001318040"/>
    </source>
</evidence>
<keyword evidence="9" id="KW-1185">Reference proteome</keyword>
<evidence type="ECO:0000256" key="6">
    <source>
        <dbReference type="SAM" id="SignalP"/>
    </source>
</evidence>
<dbReference type="SUPFAM" id="SSF50242">
    <property type="entry name" value="TIMP-like"/>
    <property type="match status" value="1"/>
</dbReference>
<evidence type="ECO:0000259" key="8">
    <source>
        <dbReference type="PROSITE" id="PS50189"/>
    </source>
</evidence>
<dbReference type="InterPro" id="IPR008993">
    <property type="entry name" value="TIMP-like_OB-fold"/>
</dbReference>
<dbReference type="PANTHER" id="PTHR24251:SF42">
    <property type="entry name" value="CUB DOMAIN-CONTAINING PROTEIN"/>
    <property type="match status" value="1"/>
</dbReference>
<dbReference type="Proteomes" id="UP001318040">
    <property type="component" value="Chromosome 64"/>
</dbReference>
<dbReference type="SMART" id="SM00042">
    <property type="entry name" value="CUB"/>
    <property type="match status" value="2"/>
</dbReference>
<evidence type="ECO:0000313" key="10">
    <source>
        <dbReference type="RefSeq" id="XP_032836207.1"/>
    </source>
</evidence>
<dbReference type="GO" id="GO:0005576">
    <property type="term" value="C:extracellular region"/>
    <property type="evidence" value="ECO:0007669"/>
    <property type="project" value="UniProtKB-SubCell"/>
</dbReference>
<dbReference type="InterPro" id="IPR001134">
    <property type="entry name" value="Netrin_domain"/>
</dbReference>
<keyword evidence="4 5" id="KW-1015">Disulfide bond</keyword>
<name>A0AAJ7UJZ2_PETMA</name>
<feature type="domain" description="CUB" evidence="7">
    <location>
        <begin position="160"/>
        <end position="274"/>
    </location>
</feature>
<dbReference type="SMART" id="SM00643">
    <property type="entry name" value="C345C"/>
    <property type="match status" value="1"/>
</dbReference>
<evidence type="ECO:0000256" key="4">
    <source>
        <dbReference type="ARBA" id="ARBA00023157"/>
    </source>
</evidence>
<protein>
    <submittedName>
        <fullName evidence="10">Procollagen C-endopeptidase enhancer 2-like</fullName>
    </submittedName>
</protein>
<feature type="domain" description="NTR" evidence="8">
    <location>
        <begin position="306"/>
        <end position="427"/>
    </location>
</feature>
<comment type="subcellular location">
    <subcellularLocation>
        <location evidence="1">Secreted</location>
    </subcellularLocation>
</comment>
<accession>A0AAJ7UJZ2</accession>
<dbReference type="Gene3D" id="2.60.120.290">
    <property type="entry name" value="Spermadhesin, CUB domain"/>
    <property type="match status" value="2"/>
</dbReference>
<dbReference type="CDD" id="cd00041">
    <property type="entry name" value="CUB"/>
    <property type="match status" value="2"/>
</dbReference>
<keyword evidence="2" id="KW-0964">Secreted</keyword>
<dbReference type="InterPro" id="IPR018933">
    <property type="entry name" value="Netrin_module_non-TIMP"/>
</dbReference>
<dbReference type="PROSITE" id="PS01180">
    <property type="entry name" value="CUB"/>
    <property type="match status" value="2"/>
</dbReference>
<reference evidence="10" key="1">
    <citation type="submission" date="2025-08" db="UniProtKB">
        <authorList>
            <consortium name="RefSeq"/>
        </authorList>
    </citation>
    <scope>IDENTIFICATION</scope>
    <source>
        <tissue evidence="10">Sperm</tissue>
    </source>
</reference>
<dbReference type="Pfam" id="PF00431">
    <property type="entry name" value="CUB"/>
    <property type="match status" value="2"/>
</dbReference>
<keyword evidence="6" id="KW-0732">Signal</keyword>
<feature type="signal peptide" evidence="6">
    <location>
        <begin position="1"/>
        <end position="24"/>
    </location>
</feature>
<feature type="disulfide bond" evidence="5">
    <location>
        <begin position="160"/>
        <end position="187"/>
    </location>
</feature>
<dbReference type="InterPro" id="IPR000859">
    <property type="entry name" value="CUB_dom"/>
</dbReference>